<feature type="domain" description="3-hydroxyacyl-CoA dehydrogenase C-terminal" evidence="5">
    <location>
        <begin position="189"/>
        <end position="258"/>
    </location>
</feature>
<keyword evidence="4" id="KW-0812">Transmembrane</keyword>
<dbReference type="OrthoDB" id="9803287at2"/>
<dbReference type="GO" id="GO:0047728">
    <property type="term" value="F:carnitine 3-dehydrogenase activity"/>
    <property type="evidence" value="ECO:0007669"/>
    <property type="project" value="UniProtKB-EC"/>
</dbReference>
<dbReference type="PROSITE" id="PS00067">
    <property type="entry name" value="3HCDH"/>
    <property type="match status" value="1"/>
</dbReference>
<dbReference type="PANTHER" id="PTHR48075:SF5">
    <property type="entry name" value="3-HYDROXYBUTYRYL-COA DEHYDROGENASE"/>
    <property type="match status" value="1"/>
</dbReference>
<evidence type="ECO:0000313" key="7">
    <source>
        <dbReference type="EMBL" id="BAT61412.1"/>
    </source>
</evidence>
<dbReference type="InterPro" id="IPR006180">
    <property type="entry name" value="3-OHacyl-CoA_DH_CS"/>
</dbReference>
<protein>
    <submittedName>
        <fullName evidence="7">L-carnitine dehydrogenase</fullName>
        <ecNumber evidence="7">1.1.1.108</ecNumber>
    </submittedName>
</protein>
<keyword evidence="4" id="KW-1133">Transmembrane helix</keyword>
<dbReference type="InterPro" id="IPR006108">
    <property type="entry name" value="3HC_DH_C"/>
</dbReference>
<keyword evidence="4" id="KW-0472">Membrane</keyword>
<accession>A0A0S3PZR2</accession>
<evidence type="ECO:0000259" key="6">
    <source>
        <dbReference type="Pfam" id="PF02737"/>
    </source>
</evidence>
<dbReference type="Gene3D" id="3.40.50.720">
    <property type="entry name" value="NAD(P)-binding Rossmann-like Domain"/>
    <property type="match status" value="1"/>
</dbReference>
<evidence type="ECO:0000256" key="1">
    <source>
        <dbReference type="ARBA" id="ARBA00009463"/>
    </source>
</evidence>
<dbReference type="Gene3D" id="1.10.1040.10">
    <property type="entry name" value="N-(1-d-carboxylethyl)-l-norvaline Dehydrogenase, domain 2"/>
    <property type="match status" value="1"/>
</dbReference>
<gene>
    <name evidence="7" type="primary">lcdH_3</name>
    <name evidence="7" type="ORF">GJW-30_1_03969</name>
</gene>
<dbReference type="InterPro" id="IPR006176">
    <property type="entry name" value="3-OHacyl-CoA_DH_NAD-bd"/>
</dbReference>
<comment type="similarity">
    <text evidence="1">Belongs to the 3-hydroxyacyl-CoA dehydrogenase family.</text>
</comment>
<evidence type="ECO:0000256" key="3">
    <source>
        <dbReference type="PIRSR" id="PIRSR000105-1"/>
    </source>
</evidence>
<reference evidence="7 8" key="1">
    <citation type="submission" date="2015-08" db="EMBL/GenBank/DDBJ databases">
        <title>Investigation of the bacterial diversity of lava forest soil.</title>
        <authorList>
            <person name="Lee J.S."/>
        </authorList>
    </citation>
    <scope>NUCLEOTIDE SEQUENCE [LARGE SCALE GENOMIC DNA]</scope>
    <source>
        <strain evidence="7 8">GJW-30</strain>
    </source>
</reference>
<feature type="domain" description="3-hydroxyacyl-CoA dehydrogenase NAD binding" evidence="6">
    <location>
        <begin position="11"/>
        <end position="180"/>
    </location>
</feature>
<dbReference type="PIRSF" id="PIRSF000105">
    <property type="entry name" value="HCDH"/>
    <property type="match status" value="1"/>
</dbReference>
<dbReference type="Pfam" id="PF00725">
    <property type="entry name" value="3HCDH"/>
    <property type="match status" value="1"/>
</dbReference>
<dbReference type="GO" id="GO:0070403">
    <property type="term" value="F:NAD+ binding"/>
    <property type="evidence" value="ECO:0007669"/>
    <property type="project" value="InterPro"/>
</dbReference>
<keyword evidence="2 7" id="KW-0560">Oxidoreductase</keyword>
<evidence type="ECO:0000313" key="8">
    <source>
        <dbReference type="Proteomes" id="UP000236884"/>
    </source>
</evidence>
<dbReference type="InterPro" id="IPR022694">
    <property type="entry name" value="3-OHacyl-CoA_DH"/>
</dbReference>
<feature type="site" description="Important for catalytic activity" evidence="3">
    <location>
        <position position="142"/>
    </location>
</feature>
<dbReference type="KEGG" id="vgo:GJW-30_1_03969"/>
<dbReference type="InterPro" id="IPR036291">
    <property type="entry name" value="NAD(P)-bd_dom_sf"/>
</dbReference>
<evidence type="ECO:0000256" key="4">
    <source>
        <dbReference type="SAM" id="Phobius"/>
    </source>
</evidence>
<dbReference type="EC" id="1.1.1.108" evidence="7"/>
<organism evidence="7 8">
    <name type="scientific">Variibacter gotjawalensis</name>
    <dbReference type="NCBI Taxonomy" id="1333996"/>
    <lineage>
        <taxon>Bacteria</taxon>
        <taxon>Pseudomonadati</taxon>
        <taxon>Pseudomonadota</taxon>
        <taxon>Alphaproteobacteria</taxon>
        <taxon>Hyphomicrobiales</taxon>
        <taxon>Nitrobacteraceae</taxon>
        <taxon>Variibacter</taxon>
    </lineage>
</organism>
<dbReference type="RefSeq" id="WP_096358116.1">
    <property type="nucleotide sequence ID" value="NZ_AP014946.1"/>
</dbReference>
<dbReference type="GO" id="GO:0006631">
    <property type="term" value="P:fatty acid metabolic process"/>
    <property type="evidence" value="ECO:0007669"/>
    <property type="project" value="InterPro"/>
</dbReference>
<evidence type="ECO:0000259" key="5">
    <source>
        <dbReference type="Pfam" id="PF00725"/>
    </source>
</evidence>
<keyword evidence="8" id="KW-1185">Reference proteome</keyword>
<dbReference type="InterPro" id="IPR008927">
    <property type="entry name" value="6-PGluconate_DH-like_C_sf"/>
</dbReference>
<dbReference type="PANTHER" id="PTHR48075">
    <property type="entry name" value="3-HYDROXYACYL-COA DEHYDROGENASE FAMILY PROTEIN"/>
    <property type="match status" value="1"/>
</dbReference>
<name>A0A0S3PZR2_9BRAD</name>
<evidence type="ECO:0000256" key="2">
    <source>
        <dbReference type="ARBA" id="ARBA00023002"/>
    </source>
</evidence>
<dbReference type="SUPFAM" id="SSF48179">
    <property type="entry name" value="6-phosphogluconate dehydrogenase C-terminal domain-like"/>
    <property type="match status" value="1"/>
</dbReference>
<dbReference type="SUPFAM" id="SSF51735">
    <property type="entry name" value="NAD(P)-binding Rossmann-fold domains"/>
    <property type="match status" value="1"/>
</dbReference>
<dbReference type="AlphaFoldDB" id="A0A0S3PZR2"/>
<sequence length="314" mass="34127">MTDILKRYDTTAIIGAGVIGASWAALFLAHGLAVVVNDPRDDVETITRDYIAGAVPTLKALGIPTDNLTKRLSFERDLDKAVAGVDLVQENGPERVDFKQDLWARIEKSVPKHALLLSSSSGRPATEQSAKMADASRMLVGHPFNPPHLIPLVEVVPGEKTSEEATQDAAAFYTALGKVARILRKEMNGFVVNRLQRAIFRECCHLVIEGVVTADELDDIVTNSVGLRWAADGPFRSFHLGGGPGGFEHFFRQFGPGLNEAWKNLAPVNLGPTEQQTIIDQANASFAKTPMPELEAERDAKQIAILRALKSVKA</sequence>
<dbReference type="Pfam" id="PF02737">
    <property type="entry name" value="3HCDH_N"/>
    <property type="match status" value="1"/>
</dbReference>
<feature type="transmembrane region" description="Helical" evidence="4">
    <location>
        <begin position="12"/>
        <end position="36"/>
    </location>
</feature>
<dbReference type="EMBL" id="AP014946">
    <property type="protein sequence ID" value="BAT61412.1"/>
    <property type="molecule type" value="Genomic_DNA"/>
</dbReference>
<dbReference type="InterPro" id="IPR013328">
    <property type="entry name" value="6PGD_dom2"/>
</dbReference>
<proteinExistence type="inferred from homology"/>
<dbReference type="Proteomes" id="UP000236884">
    <property type="component" value="Chromosome"/>
</dbReference>